<dbReference type="OrthoDB" id="5427633at2759"/>
<name>A0A3N4JBG5_9PEZI</name>
<keyword evidence="3" id="KW-1185">Reference proteome</keyword>
<dbReference type="AlphaFoldDB" id="A0A3N4JBG5"/>
<dbReference type="EMBL" id="ML120423">
    <property type="protein sequence ID" value="RPA95623.1"/>
    <property type="molecule type" value="Genomic_DNA"/>
</dbReference>
<feature type="compositionally biased region" description="Basic and acidic residues" evidence="1">
    <location>
        <begin position="113"/>
        <end position="130"/>
    </location>
</feature>
<organism evidence="2 3">
    <name type="scientific">Choiromyces venosus 120613-1</name>
    <dbReference type="NCBI Taxonomy" id="1336337"/>
    <lineage>
        <taxon>Eukaryota</taxon>
        <taxon>Fungi</taxon>
        <taxon>Dikarya</taxon>
        <taxon>Ascomycota</taxon>
        <taxon>Pezizomycotina</taxon>
        <taxon>Pezizomycetes</taxon>
        <taxon>Pezizales</taxon>
        <taxon>Tuberaceae</taxon>
        <taxon>Choiromyces</taxon>
    </lineage>
</organism>
<dbReference type="STRING" id="1336337.A0A3N4JBG5"/>
<protein>
    <submittedName>
        <fullName evidence="2">Uncharacterized protein</fullName>
    </submittedName>
</protein>
<gene>
    <name evidence="2" type="ORF">L873DRAFT_1301642</name>
</gene>
<proteinExistence type="predicted"/>
<dbReference type="Proteomes" id="UP000276215">
    <property type="component" value="Unassembled WGS sequence"/>
</dbReference>
<accession>A0A3N4JBG5</accession>
<evidence type="ECO:0000313" key="2">
    <source>
        <dbReference type="EMBL" id="RPA95623.1"/>
    </source>
</evidence>
<reference evidence="2 3" key="1">
    <citation type="journal article" date="2018" name="Nat. Ecol. Evol.">
        <title>Pezizomycetes genomes reveal the molecular basis of ectomycorrhizal truffle lifestyle.</title>
        <authorList>
            <person name="Murat C."/>
            <person name="Payen T."/>
            <person name="Noel B."/>
            <person name="Kuo A."/>
            <person name="Morin E."/>
            <person name="Chen J."/>
            <person name="Kohler A."/>
            <person name="Krizsan K."/>
            <person name="Balestrini R."/>
            <person name="Da Silva C."/>
            <person name="Montanini B."/>
            <person name="Hainaut M."/>
            <person name="Levati E."/>
            <person name="Barry K.W."/>
            <person name="Belfiori B."/>
            <person name="Cichocki N."/>
            <person name="Clum A."/>
            <person name="Dockter R.B."/>
            <person name="Fauchery L."/>
            <person name="Guy J."/>
            <person name="Iotti M."/>
            <person name="Le Tacon F."/>
            <person name="Lindquist E.A."/>
            <person name="Lipzen A."/>
            <person name="Malagnac F."/>
            <person name="Mello A."/>
            <person name="Molinier V."/>
            <person name="Miyauchi S."/>
            <person name="Poulain J."/>
            <person name="Riccioni C."/>
            <person name="Rubini A."/>
            <person name="Sitrit Y."/>
            <person name="Splivallo R."/>
            <person name="Traeger S."/>
            <person name="Wang M."/>
            <person name="Zifcakova L."/>
            <person name="Wipf D."/>
            <person name="Zambonelli A."/>
            <person name="Paolocci F."/>
            <person name="Nowrousian M."/>
            <person name="Ottonello S."/>
            <person name="Baldrian P."/>
            <person name="Spatafora J.W."/>
            <person name="Henrissat B."/>
            <person name="Nagy L.G."/>
            <person name="Aury J.M."/>
            <person name="Wincker P."/>
            <person name="Grigoriev I.V."/>
            <person name="Bonfante P."/>
            <person name="Martin F.M."/>
        </authorList>
    </citation>
    <scope>NUCLEOTIDE SEQUENCE [LARGE SCALE GENOMIC DNA]</scope>
    <source>
        <strain evidence="2 3">120613-1</strain>
    </source>
</reference>
<feature type="region of interest" description="Disordered" evidence="1">
    <location>
        <begin position="113"/>
        <end position="196"/>
    </location>
</feature>
<evidence type="ECO:0000256" key="1">
    <source>
        <dbReference type="SAM" id="MobiDB-lite"/>
    </source>
</evidence>
<sequence>MFYPESLTLVEDNSSVAGSFLTSSSGNDPLPPSPAFSSMSCTIHPSDQIHQNFAPQTPSAVLLDDLVFEFDQYGHMQEASSPHLPQMLPDLIAGVEDDLRARSRERSSRLDSLDFARITGMEHQEGRDRTVGGSQGPNTYAPPDVPVSINSPHHLAGPQDIEMGDVQPESPQPVGDEGVARNARKGRGRAIQKGPVTDNVLEIKTKEVTL</sequence>
<evidence type="ECO:0000313" key="3">
    <source>
        <dbReference type="Proteomes" id="UP000276215"/>
    </source>
</evidence>